<evidence type="ECO:0000313" key="3">
    <source>
        <dbReference type="Proteomes" id="UP001219525"/>
    </source>
</evidence>
<feature type="region of interest" description="Disordered" evidence="1">
    <location>
        <begin position="173"/>
        <end position="229"/>
    </location>
</feature>
<accession>A0AAD6VJN1</accession>
<evidence type="ECO:0000313" key="2">
    <source>
        <dbReference type="EMBL" id="KAJ7212038.1"/>
    </source>
</evidence>
<gene>
    <name evidence="2" type="ORF">GGX14DRAFT_393665</name>
</gene>
<reference evidence="2" key="1">
    <citation type="submission" date="2023-03" db="EMBL/GenBank/DDBJ databases">
        <title>Massive genome expansion in bonnet fungi (Mycena s.s.) driven by repeated elements and novel gene families across ecological guilds.</title>
        <authorList>
            <consortium name="Lawrence Berkeley National Laboratory"/>
            <person name="Harder C.B."/>
            <person name="Miyauchi S."/>
            <person name="Viragh M."/>
            <person name="Kuo A."/>
            <person name="Thoen E."/>
            <person name="Andreopoulos B."/>
            <person name="Lu D."/>
            <person name="Skrede I."/>
            <person name="Drula E."/>
            <person name="Henrissat B."/>
            <person name="Morin E."/>
            <person name="Kohler A."/>
            <person name="Barry K."/>
            <person name="LaButti K."/>
            <person name="Morin E."/>
            <person name="Salamov A."/>
            <person name="Lipzen A."/>
            <person name="Mereny Z."/>
            <person name="Hegedus B."/>
            <person name="Baldrian P."/>
            <person name="Stursova M."/>
            <person name="Weitz H."/>
            <person name="Taylor A."/>
            <person name="Grigoriev I.V."/>
            <person name="Nagy L.G."/>
            <person name="Martin F."/>
            <person name="Kauserud H."/>
        </authorList>
    </citation>
    <scope>NUCLEOTIDE SEQUENCE</scope>
    <source>
        <strain evidence="2">9144</strain>
    </source>
</reference>
<protein>
    <submittedName>
        <fullName evidence="2">Uncharacterized protein</fullName>
    </submittedName>
</protein>
<comment type="caution">
    <text evidence="2">The sequence shown here is derived from an EMBL/GenBank/DDBJ whole genome shotgun (WGS) entry which is preliminary data.</text>
</comment>
<sequence length="290" mass="31250">MSVRVYLALTTGSDSEDEDDDRDPADIDVPMFSSKYRKFQLYTHARIDHLPFNLGKDAFERAHGHSSGPRTLTAHGQNLGFCPDNPWQELHGLSRTQPLSPVPHAALALPSPAIPSSHHVPAPCPAFGAKPGHMPTVATPARSRYPTTGVSWQGTPALVLAASPARFRRKLRPARLQHPPAHPARNRRAPAEQAAHAAPPPLSAFLPRSPHPAPLSAGPHACPRHPRRSQCSVRRIGVKVEPARSACRARATDCLKASTRRVNVQPTSLSAARQAAAGGRHGECVPVRSL</sequence>
<proteinExistence type="predicted"/>
<name>A0AAD6VJN1_9AGAR</name>
<dbReference type="AlphaFoldDB" id="A0AAD6VJN1"/>
<evidence type="ECO:0000256" key="1">
    <source>
        <dbReference type="SAM" id="MobiDB-lite"/>
    </source>
</evidence>
<dbReference type="Proteomes" id="UP001219525">
    <property type="component" value="Unassembled WGS sequence"/>
</dbReference>
<dbReference type="EMBL" id="JARJCW010000024">
    <property type="protein sequence ID" value="KAJ7212038.1"/>
    <property type="molecule type" value="Genomic_DNA"/>
</dbReference>
<organism evidence="2 3">
    <name type="scientific">Mycena pura</name>
    <dbReference type="NCBI Taxonomy" id="153505"/>
    <lineage>
        <taxon>Eukaryota</taxon>
        <taxon>Fungi</taxon>
        <taxon>Dikarya</taxon>
        <taxon>Basidiomycota</taxon>
        <taxon>Agaricomycotina</taxon>
        <taxon>Agaricomycetes</taxon>
        <taxon>Agaricomycetidae</taxon>
        <taxon>Agaricales</taxon>
        <taxon>Marasmiineae</taxon>
        <taxon>Mycenaceae</taxon>
        <taxon>Mycena</taxon>
    </lineage>
</organism>
<keyword evidence="3" id="KW-1185">Reference proteome</keyword>